<dbReference type="Pfam" id="PF07993">
    <property type="entry name" value="NAD_binding_4"/>
    <property type="match status" value="1"/>
</dbReference>
<dbReference type="NCBIfam" id="NF041592">
    <property type="entry name" value="carboxyl_red"/>
    <property type="match status" value="1"/>
</dbReference>
<gene>
    <name evidence="5" type="primary">car</name>
    <name evidence="7" type="ORF">BJ970_001184</name>
</gene>
<dbReference type="NCBIfam" id="TIGR01746">
    <property type="entry name" value="Thioester-redct"/>
    <property type="match status" value="1"/>
</dbReference>
<feature type="binding site" evidence="5">
    <location>
        <position position="933"/>
    </location>
    <ligand>
        <name>NADP(+)</name>
        <dbReference type="ChEBI" id="CHEBI:58349"/>
    </ligand>
</feature>
<dbReference type="GO" id="GO:0016620">
    <property type="term" value="F:oxidoreductase activity, acting on the aldehyde or oxo group of donors, NAD or NADP as acceptor"/>
    <property type="evidence" value="ECO:0007669"/>
    <property type="project" value="UniProtKB-UniRule"/>
</dbReference>
<keyword evidence="4 5" id="KW-0067">ATP-binding</keyword>
<dbReference type="CDD" id="cd05235">
    <property type="entry name" value="SDR_e1"/>
    <property type="match status" value="1"/>
</dbReference>
<keyword evidence="2 5" id="KW-0597">Phosphoprotein</keyword>
<proteinExistence type="inferred from homology"/>
<evidence type="ECO:0000313" key="7">
    <source>
        <dbReference type="EMBL" id="MBB5153650.1"/>
    </source>
</evidence>
<evidence type="ECO:0000256" key="2">
    <source>
        <dbReference type="ARBA" id="ARBA00022553"/>
    </source>
</evidence>
<sequence>MTVATSDPKIGDGAEQPLAHLVESIMARYADRPALGDRATEVVTDPVTGRGSLRLRAEFDTTSYAQLWSRARAVAAEWHCDSRQPVGAGDIVALFGFASSDYVTVDLACLSLGAVPVPLQPSASLAHLRTILDETAPRVLAVGIEYLDKAVELVLVATTPPRLIVFDYRPEIDDQREAFETARNRLAAIDGVVIDSLAAVVDRGATLPAAALHTPPADEDPIGLVIYTSGSTGTPKGAIYTERMVRRYWARLAPKTDPAPPVCVSYMPLTHMAGRNLISHTLSQGGLIYFTAKSDLSTLFEDIGLARPTQIRLVPRICDMLFQEYQSECDRRAGEFADSHELDAAVKTDLRERFFGGRVRQANLVSALLSAEMKSFVESCLQINLHDIYASTETGLVLTDGRIQRPPVIDYKLVDVPELGYFRTDRPYPRGELLVKTEAIMAGYYKRLDVTASVFDEDGFYQTGDIMAEIGPDQLAYLDRRNNVLKLSQGEFVAVAGLEATFATSPLIRQIFVYGSSERAYLLAVIVPTDGALRQAGNVAALKPLLSQSLQRIAKDAGLQSYEVPRDFLIETEPFTVQNGLLSDVRKLLRPRLKERYAAQLERLYVELAQDQADQLHALRQHGAQRPVYETVCTAAQALLGCASVDLEPDARFSDLGGDSLSALSFSTLLREIFDIEVSVGVITSPATTLRTIANQVESQRDGAATRPTFASVHDPNSREVRAGQLTLDRFLDAETIAAAANLPRPDGHAPATVLLTGANGFLGRFMCLDWLERLAEHDGSLICIVRGADATAARRRLDAAFDTGDPDLTRHYRHLAAAHLEVLAGDVSQDRLGLDRATWNRLADEVDLIMHPAALVNHVLPYDQLFGPNVVGTAELIRLAITGRIKPFTYLSTVGIAGQLDSTVLDETGDVRELNPVRTLGDGYASGYSTSKWAGEVVLREAHDACGLPVSTFRSDLIMAHSRYAGQLNVPDMFTRLLLSLVATGVAPASFYRGDHGVRGRSRAHYDGLPVEFTAEAINTLGAGNIDGYQTFNVMNPHDDGISLDTFIDWLIDTGHDIHRIDDYDEWLTRFSTAIRGLPERQRQYSMLPLLHAIQHPGQPVAGSMIPADRFRAAVREAKIGDDRDIPHLSFELIRKYVADLKHVGLL</sequence>
<dbReference type="Gene3D" id="3.40.50.12780">
    <property type="entry name" value="N-terminal domain of ligase-like"/>
    <property type="match status" value="1"/>
</dbReference>
<dbReference type="SUPFAM" id="SSF56801">
    <property type="entry name" value="Acetyl-CoA synthetase-like"/>
    <property type="match status" value="1"/>
</dbReference>
<dbReference type="HAMAP" id="MF_02247">
    <property type="entry name" value="Carbox_acid_reduct"/>
    <property type="match status" value="1"/>
</dbReference>
<name>A0A840Q103_9PSEU</name>
<dbReference type="InterPro" id="IPR020806">
    <property type="entry name" value="PKS_PP-bd"/>
</dbReference>
<feature type="binding site" evidence="5">
    <location>
        <position position="465"/>
    </location>
    <ligand>
        <name>AMP</name>
        <dbReference type="ChEBI" id="CHEBI:456215"/>
    </ligand>
</feature>
<dbReference type="SMART" id="SM00823">
    <property type="entry name" value="PKS_PP"/>
    <property type="match status" value="1"/>
</dbReference>
<dbReference type="InterPro" id="IPR020845">
    <property type="entry name" value="AMP-binding_CS"/>
</dbReference>
<dbReference type="GO" id="GO:0005524">
    <property type="term" value="F:ATP binding"/>
    <property type="evidence" value="ECO:0007669"/>
    <property type="project" value="UniProtKB-UniRule"/>
</dbReference>
<dbReference type="SUPFAM" id="SSF51735">
    <property type="entry name" value="NAD(P)-binding Rossmann-fold domains"/>
    <property type="match status" value="1"/>
</dbReference>
<keyword evidence="5" id="KW-0560">Oxidoreductase</keyword>
<feature type="binding site" evidence="5">
    <location>
        <position position="366"/>
    </location>
    <ligand>
        <name>AMP</name>
        <dbReference type="ChEBI" id="CHEBI:456215"/>
    </ligand>
</feature>
<evidence type="ECO:0000259" key="6">
    <source>
        <dbReference type="PROSITE" id="PS50075"/>
    </source>
</evidence>
<keyword evidence="1 5" id="KW-0596">Phosphopantetheine</keyword>
<dbReference type="Pfam" id="PF00501">
    <property type="entry name" value="AMP-binding"/>
    <property type="match status" value="1"/>
</dbReference>
<evidence type="ECO:0000256" key="5">
    <source>
        <dbReference type="HAMAP-Rule" id="MF_02247"/>
    </source>
</evidence>
<feature type="binding site" evidence="5">
    <location>
        <begin position="760"/>
        <end position="763"/>
    </location>
    <ligand>
        <name>NADP(+)</name>
        <dbReference type="ChEBI" id="CHEBI:58349"/>
    </ligand>
</feature>
<dbReference type="EMBL" id="JACHIW010000001">
    <property type="protein sequence ID" value="MBB5153650.1"/>
    <property type="molecule type" value="Genomic_DNA"/>
</dbReference>
<feature type="binding site" evidence="5">
    <location>
        <position position="392"/>
    </location>
    <ligand>
        <name>AMP</name>
        <dbReference type="ChEBI" id="CHEBI:456215"/>
    </ligand>
</feature>
<comment type="cofactor">
    <cofactor evidence="5">
        <name>pantetheine 4'-phosphate</name>
        <dbReference type="ChEBI" id="CHEBI:47942"/>
    </cofactor>
    <text evidence="5">Binds 1 phosphopantetheine covalently.</text>
</comment>
<dbReference type="Proteomes" id="UP000584374">
    <property type="component" value="Unassembled WGS sequence"/>
</dbReference>
<feature type="binding site" evidence="5">
    <location>
        <position position="956"/>
    </location>
    <ligand>
        <name>NADP(+)</name>
        <dbReference type="ChEBI" id="CHEBI:58349"/>
    </ligand>
</feature>
<feature type="binding site" evidence="5">
    <location>
        <position position="587"/>
    </location>
    <ligand>
        <name>AMP</name>
        <dbReference type="ChEBI" id="CHEBI:456215"/>
    </ligand>
</feature>
<comment type="similarity">
    <text evidence="5">Belongs to the ATP-dependent AMP-binding enzyme family. Carboxylic acid reductase subfamily.</text>
</comment>
<dbReference type="PROSITE" id="PS00455">
    <property type="entry name" value="AMP_BINDING"/>
    <property type="match status" value="1"/>
</dbReference>
<dbReference type="InterPro" id="IPR036291">
    <property type="entry name" value="NAD(P)-bd_dom_sf"/>
</dbReference>
<dbReference type="GO" id="GO:0031177">
    <property type="term" value="F:phosphopantetheine binding"/>
    <property type="evidence" value="ECO:0007669"/>
    <property type="project" value="UniProtKB-UniRule"/>
</dbReference>
<keyword evidence="7" id="KW-0436">Ligase</keyword>
<feature type="binding site" evidence="5">
    <location>
        <begin position="853"/>
        <end position="855"/>
    </location>
    <ligand>
        <name>NADP(+)</name>
        <dbReference type="ChEBI" id="CHEBI:58349"/>
    </ligand>
</feature>
<comment type="domain">
    <text evidence="5">The N-terminal domain likely catalyzes substrate activation by formation of an initial acyl-AMP intermediate, the central region contains the phosphopantetheine attachment site, and the C-terminal domain catalyzes the reduction by NADPH of the intermediate thioester formed from the attack of the phosphopantetheine thiol at the carbonyl carbon of acyl-AMP.</text>
</comment>
<feature type="binding site" evidence="5">
    <location>
        <position position="486"/>
    </location>
    <ligand>
        <name>AMP</name>
        <dbReference type="ChEBI" id="CHEBI:456215"/>
    </ligand>
</feature>
<dbReference type="InterPro" id="IPR010080">
    <property type="entry name" value="Thioester_reductase-like_dom"/>
</dbReference>
<accession>A0A840Q103</accession>
<feature type="binding site" evidence="5">
    <location>
        <position position="893"/>
    </location>
    <ligand>
        <name>NADP(+)</name>
        <dbReference type="ChEBI" id="CHEBI:58349"/>
    </ligand>
</feature>
<evidence type="ECO:0000256" key="1">
    <source>
        <dbReference type="ARBA" id="ARBA00022450"/>
    </source>
</evidence>
<dbReference type="AlphaFoldDB" id="A0A840Q103"/>
<comment type="caution">
    <text evidence="7">The sequence shown here is derived from an EMBL/GenBank/DDBJ whole genome shotgun (WGS) entry which is preliminary data.</text>
</comment>
<dbReference type="SUPFAM" id="SSF47336">
    <property type="entry name" value="ACP-like"/>
    <property type="match status" value="1"/>
</dbReference>
<dbReference type="InterPro" id="IPR036736">
    <property type="entry name" value="ACP-like_sf"/>
</dbReference>
<feature type="binding site" evidence="5">
    <location>
        <position position="271"/>
    </location>
    <ligand>
        <name>AMP</name>
        <dbReference type="ChEBI" id="CHEBI:456215"/>
    </ligand>
</feature>
<dbReference type="Gene3D" id="3.40.50.720">
    <property type="entry name" value="NAD(P)-binding Rossmann-like Domain"/>
    <property type="match status" value="1"/>
</dbReference>
<dbReference type="InterPro" id="IPR009081">
    <property type="entry name" value="PP-bd_ACP"/>
</dbReference>
<keyword evidence="3 5" id="KW-0547">Nucleotide-binding</keyword>
<protein>
    <recommendedName>
        <fullName evidence="5">Carboxylic acid reductase</fullName>
        <shortName evidence="5">CAR</shortName>
        <ecNumber evidence="5">1.2.1.-</ecNumber>
    </recommendedName>
    <alternativeName>
        <fullName evidence="5">ATP/NADPH-dependent carboxylic acid reductase</fullName>
    </alternativeName>
</protein>
<feature type="binding site" evidence="5">
    <location>
        <position position="929"/>
    </location>
    <ligand>
        <name>NADP(+)</name>
        <dbReference type="ChEBI" id="CHEBI:58349"/>
    </ligand>
</feature>
<keyword evidence="5" id="KW-0521">NADP</keyword>
<feature type="binding site" evidence="5">
    <location>
        <begin position="477"/>
        <end position="480"/>
    </location>
    <ligand>
        <name>AMP</name>
        <dbReference type="ChEBI" id="CHEBI:456215"/>
    </ligand>
</feature>
<organism evidence="7 8">
    <name type="scientific">Saccharopolyspora phatthalungensis</name>
    <dbReference type="NCBI Taxonomy" id="664693"/>
    <lineage>
        <taxon>Bacteria</taxon>
        <taxon>Bacillati</taxon>
        <taxon>Actinomycetota</taxon>
        <taxon>Actinomycetes</taxon>
        <taxon>Pseudonocardiales</taxon>
        <taxon>Pseudonocardiaceae</taxon>
        <taxon>Saccharopolyspora</taxon>
    </lineage>
</organism>
<evidence type="ECO:0000256" key="3">
    <source>
        <dbReference type="ARBA" id="ARBA00022741"/>
    </source>
</evidence>
<keyword evidence="8" id="KW-1185">Reference proteome</keyword>
<dbReference type="InterPro" id="IPR013120">
    <property type="entry name" value="FAR_NAD-bd"/>
</dbReference>
<dbReference type="InterPro" id="IPR000873">
    <property type="entry name" value="AMP-dep_synth/lig_dom"/>
</dbReference>
<dbReference type="Pfam" id="PF00550">
    <property type="entry name" value="PP-binding"/>
    <property type="match status" value="1"/>
</dbReference>
<dbReference type="Gene3D" id="1.10.1200.10">
    <property type="entry name" value="ACP-like"/>
    <property type="match status" value="1"/>
</dbReference>
<dbReference type="EC" id="1.2.1.-" evidence="5"/>
<dbReference type="GO" id="GO:0016020">
    <property type="term" value="C:membrane"/>
    <property type="evidence" value="ECO:0007669"/>
    <property type="project" value="TreeGrafter"/>
</dbReference>
<feature type="binding site" evidence="5">
    <location>
        <position position="797"/>
    </location>
    <ligand>
        <name>NADP(+)</name>
        <dbReference type="ChEBI" id="CHEBI:58349"/>
    </ligand>
</feature>
<evidence type="ECO:0000256" key="4">
    <source>
        <dbReference type="ARBA" id="ARBA00022840"/>
    </source>
</evidence>
<feature type="modified residue" description="O-(pantetheine 4'-phosphoryl)serine" evidence="5">
    <location>
        <position position="660"/>
    </location>
</feature>
<dbReference type="PANTHER" id="PTHR43272:SF33">
    <property type="entry name" value="AMP-BINDING DOMAIN-CONTAINING PROTEIN-RELATED"/>
    <property type="match status" value="1"/>
</dbReference>
<comment type="function">
    <text evidence="5">Catalyzes the ATP- and NADPH-dependent reduction of carboxylic acids to the corresponding aldehydes.</text>
</comment>
<dbReference type="InterPro" id="IPR042099">
    <property type="entry name" value="ANL_N_sf"/>
</dbReference>
<evidence type="ECO:0000313" key="8">
    <source>
        <dbReference type="Proteomes" id="UP000584374"/>
    </source>
</evidence>
<feature type="domain" description="Carrier" evidence="6">
    <location>
        <begin position="626"/>
        <end position="701"/>
    </location>
</feature>
<dbReference type="RefSeq" id="WP_312864134.1">
    <property type="nucleotide sequence ID" value="NZ_JACHIW010000001.1"/>
</dbReference>
<dbReference type="PANTHER" id="PTHR43272">
    <property type="entry name" value="LONG-CHAIN-FATTY-ACID--COA LIGASE"/>
    <property type="match status" value="1"/>
</dbReference>
<feature type="binding site" evidence="5">
    <location>
        <position position="787"/>
    </location>
    <ligand>
        <name>NADP(+)</name>
        <dbReference type="ChEBI" id="CHEBI:58349"/>
    </ligand>
</feature>
<dbReference type="InterPro" id="IPR046407">
    <property type="entry name" value="CAR"/>
</dbReference>
<dbReference type="GO" id="GO:0050661">
    <property type="term" value="F:NADP binding"/>
    <property type="evidence" value="ECO:0007669"/>
    <property type="project" value="UniProtKB-UniRule"/>
</dbReference>
<dbReference type="CDD" id="cd17632">
    <property type="entry name" value="AFD_CAR-like"/>
    <property type="match status" value="1"/>
</dbReference>
<comment type="catalytic activity">
    <reaction evidence="5">
        <text>a carboxylate + ATP + NADPH + H(+) = an aldehyde + AMP + diphosphate + NADP(+)</text>
        <dbReference type="Rhea" id="RHEA:50916"/>
        <dbReference type="ChEBI" id="CHEBI:15378"/>
        <dbReference type="ChEBI" id="CHEBI:17478"/>
        <dbReference type="ChEBI" id="CHEBI:29067"/>
        <dbReference type="ChEBI" id="CHEBI:30616"/>
        <dbReference type="ChEBI" id="CHEBI:33019"/>
        <dbReference type="ChEBI" id="CHEBI:57783"/>
        <dbReference type="ChEBI" id="CHEBI:58349"/>
        <dbReference type="ChEBI" id="CHEBI:456215"/>
    </reaction>
</comment>
<reference evidence="7 8" key="1">
    <citation type="submission" date="2020-08" db="EMBL/GenBank/DDBJ databases">
        <title>Sequencing the genomes of 1000 actinobacteria strains.</title>
        <authorList>
            <person name="Klenk H.-P."/>
        </authorList>
    </citation>
    <scope>NUCLEOTIDE SEQUENCE [LARGE SCALE GENOMIC DNA]</scope>
    <source>
        <strain evidence="7 8">DSM 45584</strain>
    </source>
</reference>
<dbReference type="GO" id="GO:0004467">
    <property type="term" value="F:long-chain fatty acid-CoA ligase activity"/>
    <property type="evidence" value="ECO:0007669"/>
    <property type="project" value="TreeGrafter"/>
</dbReference>
<comment type="caution">
    <text evidence="5">Lacks conserved residue(s) required for the propagation of feature annotation.</text>
</comment>
<dbReference type="PROSITE" id="PS50075">
    <property type="entry name" value="CARRIER"/>
    <property type="match status" value="1"/>
</dbReference>